<dbReference type="Proteomes" id="UP000196027">
    <property type="component" value="Chromosome"/>
</dbReference>
<organism evidence="3 4">
    <name type="scientific">Oleiphilus messinensis</name>
    <dbReference type="NCBI Taxonomy" id="141451"/>
    <lineage>
        <taxon>Bacteria</taxon>
        <taxon>Pseudomonadati</taxon>
        <taxon>Pseudomonadota</taxon>
        <taxon>Gammaproteobacteria</taxon>
        <taxon>Oceanospirillales</taxon>
        <taxon>Oleiphilaceae</taxon>
        <taxon>Oleiphilus</taxon>
    </lineage>
</organism>
<dbReference type="EMBL" id="CP021425">
    <property type="protein sequence ID" value="ARU54952.1"/>
    <property type="molecule type" value="Genomic_DNA"/>
</dbReference>
<dbReference type="PRINTS" id="PR00111">
    <property type="entry name" value="ABHYDROLASE"/>
</dbReference>
<evidence type="ECO:0000259" key="2">
    <source>
        <dbReference type="Pfam" id="PF12697"/>
    </source>
</evidence>
<dbReference type="PANTHER" id="PTHR46118:SF4">
    <property type="entry name" value="PROTEIN ABHD11"/>
    <property type="match status" value="1"/>
</dbReference>
<dbReference type="SUPFAM" id="SSF53474">
    <property type="entry name" value="alpha/beta-Hydrolases"/>
    <property type="match status" value="1"/>
</dbReference>
<evidence type="ECO:0000313" key="4">
    <source>
        <dbReference type="Proteomes" id="UP000196027"/>
    </source>
</evidence>
<evidence type="ECO:0000313" key="3">
    <source>
        <dbReference type="EMBL" id="ARU54952.1"/>
    </source>
</evidence>
<dbReference type="OrthoDB" id="9808398at2"/>
<reference evidence="3 4" key="1">
    <citation type="submission" date="2017-05" db="EMBL/GenBank/DDBJ databases">
        <title>Genomic insights into alkan degradation activity of Oleiphilus messinensis.</title>
        <authorList>
            <person name="Kozyavkin S.A."/>
            <person name="Slesarev A.I."/>
            <person name="Golyshin P.N."/>
            <person name="Korzhenkov A."/>
            <person name="Golyshina O.N."/>
            <person name="Toshchakov S.V."/>
        </authorList>
    </citation>
    <scope>NUCLEOTIDE SEQUENCE [LARGE SCALE GENOMIC DNA]</scope>
    <source>
        <strain evidence="3 4">ME102</strain>
    </source>
</reference>
<dbReference type="PANTHER" id="PTHR46118">
    <property type="entry name" value="PROTEIN ABHD11"/>
    <property type="match status" value="1"/>
</dbReference>
<dbReference type="KEGG" id="ome:OLMES_0865"/>
<dbReference type="Pfam" id="PF12697">
    <property type="entry name" value="Abhydrolase_6"/>
    <property type="match status" value="1"/>
</dbReference>
<gene>
    <name evidence="3" type="ORF">OLMES_0865</name>
</gene>
<proteinExistence type="predicted"/>
<dbReference type="AlphaFoldDB" id="A0A1Y0I3A2"/>
<evidence type="ECO:0000256" key="1">
    <source>
        <dbReference type="ARBA" id="ARBA00022801"/>
    </source>
</evidence>
<dbReference type="GO" id="GO:0016787">
    <property type="term" value="F:hydrolase activity"/>
    <property type="evidence" value="ECO:0007669"/>
    <property type="project" value="UniProtKB-KW"/>
</dbReference>
<feature type="domain" description="AB hydrolase-1" evidence="2">
    <location>
        <begin position="18"/>
        <end position="242"/>
    </location>
</feature>
<dbReference type="Gene3D" id="3.40.50.1820">
    <property type="entry name" value="alpha/beta hydrolase"/>
    <property type="match status" value="1"/>
</dbReference>
<protein>
    <submittedName>
        <fullName evidence="3">Alpha/beta fold superfamily hydrolase</fullName>
    </submittedName>
</protein>
<sequence length="260" mass="29079">MTAVHLNYKVMGQGEPLIVMHGLFGSWENLGSVARGMMDTYQVHALDMRNHGRSPHSNNMCYSLMAADVIQYMDDQGLEAAHLLGHSMGGKVAMTCALAYPQRIRSVLVADIAPVQYERHHERILEGLERIDLVALKSRQEADELLTPYVPEVAVRQFLLKNLIKANASGFAWRLNLAAIISNYEHIMSGQSSTVAFPGPVLFIKGGISDYILPQHREQVLRLFPNASMRTIPGTGHWLHAEKCSLFVQICKRFLQSAQK</sequence>
<name>A0A1Y0I3A2_9GAMM</name>
<accession>A0A1Y0I3A2</accession>
<dbReference type="InterPro" id="IPR029058">
    <property type="entry name" value="AB_hydrolase_fold"/>
</dbReference>
<dbReference type="RefSeq" id="WP_087460108.1">
    <property type="nucleotide sequence ID" value="NZ_CP021425.1"/>
</dbReference>
<keyword evidence="1 3" id="KW-0378">Hydrolase</keyword>
<keyword evidence="4" id="KW-1185">Reference proteome</keyword>
<dbReference type="InterPro" id="IPR000073">
    <property type="entry name" value="AB_hydrolase_1"/>
</dbReference>